<proteinExistence type="predicted"/>
<accession>A0A415INW2</accession>
<evidence type="ECO:0000313" key="2">
    <source>
        <dbReference type="Proteomes" id="UP000284916"/>
    </source>
</evidence>
<name>A0A415INW2_9BACT</name>
<dbReference type="Proteomes" id="UP000284916">
    <property type="component" value="Unassembled WGS sequence"/>
</dbReference>
<gene>
    <name evidence="1" type="ORF">DW035_16315</name>
</gene>
<dbReference type="Gene3D" id="3.80.10.10">
    <property type="entry name" value="Ribonuclease Inhibitor"/>
    <property type="match status" value="1"/>
</dbReference>
<comment type="caution">
    <text evidence="1">The sequence shown here is derived from an EMBL/GenBank/DDBJ whole genome shotgun (WGS) entry which is preliminary data.</text>
</comment>
<dbReference type="EMBL" id="QROI01000069">
    <property type="protein sequence ID" value="RHL09244.1"/>
    <property type="molecule type" value="Genomic_DNA"/>
</dbReference>
<protein>
    <recommendedName>
        <fullName evidence="3">Leucine-rich repeat domain-containing protein</fullName>
    </recommendedName>
</protein>
<dbReference type="RefSeq" id="WP_005841184.1">
    <property type="nucleotide sequence ID" value="NZ_QROD01000072.1"/>
</dbReference>
<organism evidence="1 2">
    <name type="scientific">Phocaeicola plebeius</name>
    <dbReference type="NCBI Taxonomy" id="310297"/>
    <lineage>
        <taxon>Bacteria</taxon>
        <taxon>Pseudomonadati</taxon>
        <taxon>Bacteroidota</taxon>
        <taxon>Bacteroidia</taxon>
        <taxon>Bacteroidales</taxon>
        <taxon>Bacteroidaceae</taxon>
        <taxon>Phocaeicola</taxon>
    </lineage>
</organism>
<dbReference type="InterPro" id="IPR032675">
    <property type="entry name" value="LRR_dom_sf"/>
</dbReference>
<dbReference type="SUPFAM" id="SSF52058">
    <property type="entry name" value="L domain-like"/>
    <property type="match status" value="1"/>
</dbReference>
<sequence>MNIDDIKNIDDFQVYCCTNNEQRYIYSDMVENATPIADCIDLFIVSGTRSMDNISLCTKLRFLSINNYKIGKKELSNLLDYKENLSTITHLYLWNTKLNDLSLLQLFPNLTHLMVAYIRKEDFSFDGIGYTPKLHTLCILSANKIANMDFIPNDLKKQIKNLSMVYTSRLHSLKGIDGFMNLEKLYLSASTTESKKTVNLTTLSGLETLRKLKNIELKYYKLDLEDAKKRLSSNPALRLFKVNNINIPLTKRDNA</sequence>
<evidence type="ECO:0000313" key="1">
    <source>
        <dbReference type="EMBL" id="RHL09244.1"/>
    </source>
</evidence>
<evidence type="ECO:0008006" key="3">
    <source>
        <dbReference type="Google" id="ProtNLM"/>
    </source>
</evidence>
<dbReference type="AlphaFoldDB" id="A0A415INW2"/>
<reference evidence="1 2" key="1">
    <citation type="submission" date="2018-08" db="EMBL/GenBank/DDBJ databases">
        <title>A genome reference for cultivated species of the human gut microbiota.</title>
        <authorList>
            <person name="Zou Y."/>
            <person name="Xue W."/>
            <person name="Luo G."/>
        </authorList>
    </citation>
    <scope>NUCLEOTIDE SEQUENCE [LARGE SCALE GENOMIC DNA]</scope>
    <source>
        <strain evidence="1 2">AF39-11</strain>
    </source>
</reference>